<dbReference type="GO" id="GO:0009279">
    <property type="term" value="C:cell outer membrane"/>
    <property type="evidence" value="ECO:0007669"/>
    <property type="project" value="InterPro"/>
</dbReference>
<name>A0A1J5TBP1_9ZZZZ</name>
<dbReference type="InterPro" id="IPR011250">
    <property type="entry name" value="OMP/PagP_B-barrel"/>
</dbReference>
<reference evidence="2" key="1">
    <citation type="submission" date="2016-10" db="EMBL/GenBank/DDBJ databases">
        <title>Sequence of Gallionella enrichment culture.</title>
        <authorList>
            <person name="Poehlein A."/>
            <person name="Muehling M."/>
            <person name="Daniel R."/>
        </authorList>
    </citation>
    <scope>NUCLEOTIDE SEQUENCE</scope>
</reference>
<proteinExistence type="predicted"/>
<evidence type="ECO:0000259" key="1">
    <source>
        <dbReference type="Pfam" id="PF01389"/>
    </source>
</evidence>
<keyword evidence="2" id="KW-0472">Membrane</keyword>
<evidence type="ECO:0000313" key="2">
    <source>
        <dbReference type="EMBL" id="OIR13725.1"/>
    </source>
</evidence>
<dbReference type="Pfam" id="PF01389">
    <property type="entry name" value="OmpA_membrane"/>
    <property type="match status" value="1"/>
</dbReference>
<comment type="caution">
    <text evidence="2">The sequence shown here is derived from an EMBL/GenBank/DDBJ whole genome shotgun (WGS) entry which is preliminary data.</text>
</comment>
<dbReference type="EMBL" id="MLJW01000013">
    <property type="protein sequence ID" value="OIR13725.1"/>
    <property type="molecule type" value="Genomic_DNA"/>
</dbReference>
<sequence>MNTTARIFAAALLSNLAISLAAADGFYAGGEVGVSTVPDMRGAAGQTMVNSGYPTVTVSQNTGSGLAGIFGGQWVTNNFGWEANLASLGFIRGRVAATNGPSTVFTSYRYASGALSLAAMGGVDITPDAKLFFKLGLFDAAVTYDGPTSTVSANSTGPMFGGGLSYRIIKHLSVRGELVNYVGVRFPNYEYFTPTNITIKSNVTMLAVGAAYEF</sequence>
<dbReference type="AlphaFoldDB" id="A0A1J5TBP1"/>
<dbReference type="SUPFAM" id="SSF56925">
    <property type="entry name" value="OMPA-like"/>
    <property type="match status" value="1"/>
</dbReference>
<organism evidence="2">
    <name type="scientific">mine drainage metagenome</name>
    <dbReference type="NCBI Taxonomy" id="410659"/>
    <lineage>
        <taxon>unclassified sequences</taxon>
        <taxon>metagenomes</taxon>
        <taxon>ecological metagenomes</taxon>
    </lineage>
</organism>
<dbReference type="InterPro" id="IPR000498">
    <property type="entry name" value="OmpA-like_TM_dom"/>
</dbReference>
<protein>
    <submittedName>
        <fullName evidence="2">OmpA-like transmembrane domain protein</fullName>
    </submittedName>
</protein>
<gene>
    <name evidence="2" type="ORF">GALL_48600</name>
</gene>
<keyword evidence="2" id="KW-0812">Transmembrane</keyword>
<accession>A0A1J5TBP1</accession>
<feature type="domain" description="Outer membrane protein OmpA-like transmembrane" evidence="1">
    <location>
        <begin position="22"/>
        <end position="214"/>
    </location>
</feature>
<dbReference type="Gene3D" id="2.40.160.20">
    <property type="match status" value="1"/>
</dbReference>